<proteinExistence type="predicted"/>
<evidence type="ECO:0000313" key="1">
    <source>
        <dbReference type="EMBL" id="KAJ2970194.1"/>
    </source>
</evidence>
<name>A0ACC1MVA1_9PEZI</name>
<accession>A0ACC1MVA1</accession>
<keyword evidence="2" id="KW-1185">Reference proteome</keyword>
<organism evidence="1 2">
    <name type="scientific">Xylaria curta</name>
    <dbReference type="NCBI Taxonomy" id="42375"/>
    <lineage>
        <taxon>Eukaryota</taxon>
        <taxon>Fungi</taxon>
        <taxon>Dikarya</taxon>
        <taxon>Ascomycota</taxon>
        <taxon>Pezizomycotina</taxon>
        <taxon>Sordariomycetes</taxon>
        <taxon>Xylariomycetidae</taxon>
        <taxon>Xylariales</taxon>
        <taxon>Xylariaceae</taxon>
        <taxon>Xylaria</taxon>
    </lineage>
</organism>
<gene>
    <name evidence="1" type="ORF">NUW58_g9770</name>
</gene>
<comment type="caution">
    <text evidence="1">The sequence shown here is derived from an EMBL/GenBank/DDBJ whole genome shotgun (WGS) entry which is preliminary data.</text>
</comment>
<evidence type="ECO:0000313" key="2">
    <source>
        <dbReference type="Proteomes" id="UP001143856"/>
    </source>
</evidence>
<protein>
    <submittedName>
        <fullName evidence="1">Uncharacterized protein</fullName>
    </submittedName>
</protein>
<dbReference type="EMBL" id="JAPDGR010003751">
    <property type="protein sequence ID" value="KAJ2970194.1"/>
    <property type="molecule type" value="Genomic_DNA"/>
</dbReference>
<sequence length="767" mass="83955">MATQSRPTNPFETSYASPKHSRTDDWEDWDTDSGDSTSASHADGILIDLSGNNLEERTRRSSYKPASSRLTQHRPVQLPRVKSRARQKTQNAKAGIKVVTDMSLFHKAGPAADTKGRNKFADTAALQALEGNATSPSIGSFAWLKRRPGNARSKKSMMLTAEDYSADLSPDSRPIVIGISVPSDDVGSHQVSPQTAVIETPMEIRAFSHKAGGKAPTPQQLRSVWSPDTEVTDSPYSARRPVSSVYSQYNPFDGSRIASDAPPVPQLPVTVKVEQTSRLRDQDDDDDSSPCTPFEEDDFPIAKRKSQKLKPVVASPESASSRAYGWWDHVTTPFTQQSNNPFKVQQPQAGSSSTSTPQEWWSGRDEKKSLSSKAPHLTITTPAYVREREANTLDAITPAPMQQPREQSHSEKANILLEESQSNEAPPPYEYSKTVPDTKIVLTQPYVSSQPIPSPGPITPGFSGTMSSQGGINLADVPLTPSGVRPVPSAVLPDRVAGSYRTGDHFHEARGKANKSERQRRRHEKEDVMARKLGGFWRGRGCIPEQGCYGRSGREGRKRRRVCLGVLGGVIAAIILIVVLVVVLTKQAMSVTEKPSESESQAVPNHWLNLTDFPPMPTGIVTVAGPNNSVAVSGCFSDNKTASTAWSCALPKEEHDSVSPYNPTQPEFIFQIQFDNQSQALWKLADRAAKPGQDRKTFITDPGFDPQPEPPSLEEMRFLGNTTDNIRSDRKEGEPTPFFISLLKSIDKVVGPDMLTRRQGNAISGPS</sequence>
<reference evidence="1" key="1">
    <citation type="submission" date="2022-10" db="EMBL/GenBank/DDBJ databases">
        <title>Genome Sequence of Xylaria curta.</title>
        <authorList>
            <person name="Buettner E."/>
        </authorList>
    </citation>
    <scope>NUCLEOTIDE SEQUENCE</scope>
    <source>
        <strain evidence="1">Babe10</strain>
    </source>
</reference>
<dbReference type="Proteomes" id="UP001143856">
    <property type="component" value="Unassembled WGS sequence"/>
</dbReference>